<proteinExistence type="inferred from homology"/>
<dbReference type="CDD" id="cd05466">
    <property type="entry name" value="PBP2_LTTR_substrate"/>
    <property type="match status" value="1"/>
</dbReference>
<dbReference type="Gene3D" id="1.10.10.10">
    <property type="entry name" value="Winged helix-like DNA-binding domain superfamily/Winged helix DNA-binding domain"/>
    <property type="match status" value="1"/>
</dbReference>
<dbReference type="Pfam" id="PF03466">
    <property type="entry name" value="LysR_substrate"/>
    <property type="match status" value="1"/>
</dbReference>
<organism evidence="6 7">
    <name type="scientific">Roseiterribacter gracilis</name>
    <dbReference type="NCBI Taxonomy" id="2812848"/>
    <lineage>
        <taxon>Bacteria</taxon>
        <taxon>Pseudomonadati</taxon>
        <taxon>Pseudomonadota</taxon>
        <taxon>Alphaproteobacteria</taxon>
        <taxon>Rhodospirillales</taxon>
        <taxon>Roseiterribacteraceae</taxon>
        <taxon>Roseiterribacter</taxon>
    </lineage>
</organism>
<keyword evidence="3" id="KW-0238">DNA-binding</keyword>
<evidence type="ECO:0000256" key="4">
    <source>
        <dbReference type="ARBA" id="ARBA00023163"/>
    </source>
</evidence>
<dbReference type="InterPro" id="IPR036390">
    <property type="entry name" value="WH_DNA-bd_sf"/>
</dbReference>
<evidence type="ECO:0000313" key="7">
    <source>
        <dbReference type="Proteomes" id="UP000681075"/>
    </source>
</evidence>
<dbReference type="Gene3D" id="3.40.190.10">
    <property type="entry name" value="Periplasmic binding protein-like II"/>
    <property type="match status" value="2"/>
</dbReference>
<gene>
    <name evidence="6" type="primary">ybhD</name>
    <name evidence="6" type="ORF">TMPK1_34550</name>
</gene>
<evidence type="ECO:0000256" key="3">
    <source>
        <dbReference type="ARBA" id="ARBA00023125"/>
    </source>
</evidence>
<evidence type="ECO:0000313" key="6">
    <source>
        <dbReference type="EMBL" id="GIL41218.1"/>
    </source>
</evidence>
<evidence type="ECO:0000256" key="2">
    <source>
        <dbReference type="ARBA" id="ARBA00023015"/>
    </source>
</evidence>
<dbReference type="PANTHER" id="PTHR30126">
    <property type="entry name" value="HTH-TYPE TRANSCRIPTIONAL REGULATOR"/>
    <property type="match status" value="1"/>
</dbReference>
<dbReference type="PANTHER" id="PTHR30126:SF40">
    <property type="entry name" value="HTH-TYPE TRANSCRIPTIONAL REGULATOR GLTR"/>
    <property type="match status" value="1"/>
</dbReference>
<dbReference type="GO" id="GO:0000976">
    <property type="term" value="F:transcription cis-regulatory region binding"/>
    <property type="evidence" value="ECO:0007669"/>
    <property type="project" value="TreeGrafter"/>
</dbReference>
<keyword evidence="2" id="KW-0805">Transcription regulation</keyword>
<comment type="caution">
    <text evidence="6">The sequence shown here is derived from an EMBL/GenBank/DDBJ whole genome shotgun (WGS) entry which is preliminary data.</text>
</comment>
<keyword evidence="7" id="KW-1185">Reference proteome</keyword>
<keyword evidence="4" id="KW-0804">Transcription</keyword>
<protein>
    <submittedName>
        <fullName evidence="6">LysR family transcriptional regulator</fullName>
    </submittedName>
</protein>
<dbReference type="Pfam" id="PF00126">
    <property type="entry name" value="HTH_1"/>
    <property type="match status" value="1"/>
</dbReference>
<dbReference type="RefSeq" id="WP_420244623.1">
    <property type="nucleotide sequence ID" value="NZ_BOPV01000001.1"/>
</dbReference>
<dbReference type="Proteomes" id="UP000681075">
    <property type="component" value="Unassembled WGS sequence"/>
</dbReference>
<dbReference type="SUPFAM" id="SSF46785">
    <property type="entry name" value="Winged helix' DNA-binding domain"/>
    <property type="match status" value="1"/>
</dbReference>
<dbReference type="SUPFAM" id="SSF53850">
    <property type="entry name" value="Periplasmic binding protein-like II"/>
    <property type="match status" value="1"/>
</dbReference>
<dbReference type="InterPro" id="IPR000847">
    <property type="entry name" value="LysR_HTH_N"/>
</dbReference>
<dbReference type="PROSITE" id="PS50931">
    <property type="entry name" value="HTH_LYSR"/>
    <property type="match status" value="1"/>
</dbReference>
<comment type="similarity">
    <text evidence="1">Belongs to the LysR transcriptional regulatory family.</text>
</comment>
<name>A0A8S8XB60_9PROT</name>
<feature type="domain" description="HTH lysR-type" evidence="5">
    <location>
        <begin position="5"/>
        <end position="63"/>
    </location>
</feature>
<evidence type="ECO:0000256" key="1">
    <source>
        <dbReference type="ARBA" id="ARBA00009437"/>
    </source>
</evidence>
<dbReference type="InterPro" id="IPR005119">
    <property type="entry name" value="LysR_subst-bd"/>
</dbReference>
<dbReference type="InterPro" id="IPR036388">
    <property type="entry name" value="WH-like_DNA-bd_sf"/>
</dbReference>
<accession>A0A8S8XB60</accession>
<evidence type="ECO:0000259" key="5">
    <source>
        <dbReference type="PROSITE" id="PS50931"/>
    </source>
</evidence>
<dbReference type="EMBL" id="BOPV01000001">
    <property type="protein sequence ID" value="GIL41218.1"/>
    <property type="molecule type" value="Genomic_DNA"/>
</dbReference>
<dbReference type="GO" id="GO:0003700">
    <property type="term" value="F:DNA-binding transcription factor activity"/>
    <property type="evidence" value="ECO:0007669"/>
    <property type="project" value="InterPro"/>
</dbReference>
<dbReference type="AlphaFoldDB" id="A0A8S8XB60"/>
<reference evidence="6" key="1">
    <citation type="submission" date="2021-02" db="EMBL/GenBank/DDBJ databases">
        <title>Genome sequence of Rhodospirillales sp. strain TMPK1 isolated from soil.</title>
        <authorList>
            <person name="Nakai R."/>
            <person name="Kusada H."/>
            <person name="Tamaki H."/>
        </authorList>
    </citation>
    <scope>NUCLEOTIDE SEQUENCE</scope>
    <source>
        <strain evidence="6">TMPK1</strain>
    </source>
</reference>
<sequence>MSKDLEVRHCRVLLAVQEHGGVSAAAQALGMAQSTVSETLLSLERLLGAPVTVRRPGREATLTPQAEALLPHAQSLLLASEAAMAAITKRSHAPIRLGTVESISSFLLPAPLRAFRSLWPDVDVRITIGVCEELRKRVGRAELDVALTIEGAARANSDSALSPATLRLLVAPAHPLAKSVVTQRDLTTSTFLLADPEGAFTGLLRTWVGSAAAKFESAGSIDGVKRGVLQSDAIGVLPDYAVAEELAAGALIALQVDTPLPPISLQLTTLHAPAPSSPLDSLIAQIREAARA</sequence>